<dbReference type="Gene3D" id="2.40.50.40">
    <property type="match status" value="1"/>
</dbReference>
<comment type="caution">
    <text evidence="3">The sequence shown here is derived from an EMBL/GenBank/DDBJ whole genome shotgun (WGS) entry which is preliminary data.</text>
</comment>
<dbReference type="OrthoDB" id="5235533at2759"/>
<organism evidence="3 4">
    <name type="scientific">Dactylonectria macrodidyma</name>
    <dbReference type="NCBI Taxonomy" id="307937"/>
    <lineage>
        <taxon>Eukaryota</taxon>
        <taxon>Fungi</taxon>
        <taxon>Dikarya</taxon>
        <taxon>Ascomycota</taxon>
        <taxon>Pezizomycotina</taxon>
        <taxon>Sordariomycetes</taxon>
        <taxon>Hypocreomycetidae</taxon>
        <taxon>Hypocreales</taxon>
        <taxon>Nectriaceae</taxon>
        <taxon>Dactylonectria</taxon>
    </lineage>
</organism>
<evidence type="ECO:0000259" key="2">
    <source>
        <dbReference type="PROSITE" id="PS50013"/>
    </source>
</evidence>
<feature type="domain" description="Chromo" evidence="2">
    <location>
        <begin position="90"/>
        <end position="148"/>
    </location>
</feature>
<evidence type="ECO:0000313" key="3">
    <source>
        <dbReference type="EMBL" id="KAH7112388.1"/>
    </source>
</evidence>
<dbReference type="PROSITE" id="PS50013">
    <property type="entry name" value="CHROMO_2"/>
    <property type="match status" value="1"/>
</dbReference>
<dbReference type="AlphaFoldDB" id="A0A9P9D4E3"/>
<name>A0A9P9D4E3_9HYPO</name>
<evidence type="ECO:0000256" key="1">
    <source>
        <dbReference type="ARBA" id="ARBA00011353"/>
    </source>
</evidence>
<accession>A0A9P9D4E3</accession>
<gene>
    <name evidence="3" type="ORF">EDB81DRAFT_827868</name>
</gene>
<reference evidence="3" key="1">
    <citation type="journal article" date="2021" name="Nat. Commun.">
        <title>Genetic determinants of endophytism in the Arabidopsis root mycobiome.</title>
        <authorList>
            <person name="Mesny F."/>
            <person name="Miyauchi S."/>
            <person name="Thiergart T."/>
            <person name="Pickel B."/>
            <person name="Atanasova L."/>
            <person name="Karlsson M."/>
            <person name="Huettel B."/>
            <person name="Barry K.W."/>
            <person name="Haridas S."/>
            <person name="Chen C."/>
            <person name="Bauer D."/>
            <person name="Andreopoulos W."/>
            <person name="Pangilinan J."/>
            <person name="LaButti K."/>
            <person name="Riley R."/>
            <person name="Lipzen A."/>
            <person name="Clum A."/>
            <person name="Drula E."/>
            <person name="Henrissat B."/>
            <person name="Kohler A."/>
            <person name="Grigoriev I.V."/>
            <person name="Martin F.M."/>
            <person name="Hacquard S."/>
        </authorList>
    </citation>
    <scope>NUCLEOTIDE SEQUENCE</scope>
    <source>
        <strain evidence="3">MPI-CAGE-AT-0147</strain>
    </source>
</reference>
<dbReference type="InterPro" id="IPR016197">
    <property type="entry name" value="Chromo-like_dom_sf"/>
</dbReference>
<dbReference type="GO" id="GO:0006338">
    <property type="term" value="P:chromatin remodeling"/>
    <property type="evidence" value="ECO:0007669"/>
    <property type="project" value="UniProtKB-ARBA"/>
</dbReference>
<dbReference type="EMBL" id="JAGMUV010000038">
    <property type="protein sequence ID" value="KAH7112388.1"/>
    <property type="molecule type" value="Genomic_DNA"/>
</dbReference>
<protein>
    <recommendedName>
        <fullName evidence="2">Chromo domain-containing protein</fullName>
    </recommendedName>
</protein>
<sequence>MIIPIYPQIPDRGTQIETPWSAQVTVREVLVTTHVNGWIFYGVLAETQDGESWDWLLNECLLWVFNDGTGFRMWQDPSQPSGFSSQEPECKFEKIVGHYASSTGECFLAVKWKDRLSPTWEPEQDMVYCANAVTNYFIRDAALSEEARG</sequence>
<proteinExistence type="predicted"/>
<evidence type="ECO:0000313" key="4">
    <source>
        <dbReference type="Proteomes" id="UP000738349"/>
    </source>
</evidence>
<keyword evidence="4" id="KW-1185">Reference proteome</keyword>
<dbReference type="SUPFAM" id="SSF54160">
    <property type="entry name" value="Chromo domain-like"/>
    <property type="match status" value="1"/>
</dbReference>
<dbReference type="Proteomes" id="UP000738349">
    <property type="component" value="Unassembled WGS sequence"/>
</dbReference>
<dbReference type="InterPro" id="IPR000953">
    <property type="entry name" value="Chromo/chromo_shadow_dom"/>
</dbReference>
<comment type="subunit">
    <text evidence="1">Component of the NuA4 histone acetyltransferase complex.</text>
</comment>